<protein>
    <submittedName>
        <fullName evidence="5">Transcriptional regulator, GntR family</fullName>
    </submittedName>
</protein>
<keyword evidence="6" id="KW-1185">Reference proteome</keyword>
<evidence type="ECO:0000256" key="3">
    <source>
        <dbReference type="ARBA" id="ARBA00023163"/>
    </source>
</evidence>
<dbReference type="STRING" id="1855383.SAMN05216548_10756"/>
<accession>A0A1H9IC57</accession>
<dbReference type="GO" id="GO:0003677">
    <property type="term" value="F:DNA binding"/>
    <property type="evidence" value="ECO:0007669"/>
    <property type="project" value="UniProtKB-KW"/>
</dbReference>
<dbReference type="Gene3D" id="1.10.10.10">
    <property type="entry name" value="Winged helix-like DNA-binding domain superfamily/Winged helix DNA-binding domain"/>
    <property type="match status" value="1"/>
</dbReference>
<gene>
    <name evidence="5" type="ORF">SAMN05216548_10756</name>
</gene>
<dbReference type="OrthoDB" id="9801546at2"/>
<sequence>MRLVLDRDLPVPLGAQLRGLIEYGIACGELAPGERLPSVRDLADELRVAAMTVGQVYRDLRDAGLIETRAGSGTFIARREERSGEMARRTGNFHRHIDLLVEEGFALGLRSSEIAGLIAARLSARQASGPVRQVVMAGIFPAATAGYARAIAEALGKSAIVEAITIDVLQRSEADRQRAASADLVLTFAHRRREVEALLGRRSVTAISFIPAEATRRALASLDPRSRVLVVSRFPEFLPVMKPGVQRFAPHVSEVAAVVLDAEEMEALLPAHDVVVFASGAERVLEKLDQRTLAIEYRHIPDPGEIERIVVPLVQSPMPDTAELDREAS</sequence>
<dbReference type="Proteomes" id="UP000199647">
    <property type="component" value="Unassembled WGS sequence"/>
</dbReference>
<keyword evidence="1" id="KW-0805">Transcription regulation</keyword>
<dbReference type="PANTHER" id="PTHR38445:SF7">
    <property type="entry name" value="GNTR-FAMILY TRANSCRIPTIONAL REGULATOR"/>
    <property type="match status" value="1"/>
</dbReference>
<name>A0A1H9IC57_9HYPH</name>
<evidence type="ECO:0000256" key="2">
    <source>
        <dbReference type="ARBA" id="ARBA00023125"/>
    </source>
</evidence>
<dbReference type="InterPro" id="IPR036390">
    <property type="entry name" value="WH_DNA-bd_sf"/>
</dbReference>
<dbReference type="CDD" id="cd07377">
    <property type="entry name" value="WHTH_GntR"/>
    <property type="match status" value="1"/>
</dbReference>
<dbReference type="GO" id="GO:0003700">
    <property type="term" value="F:DNA-binding transcription factor activity"/>
    <property type="evidence" value="ECO:0007669"/>
    <property type="project" value="InterPro"/>
</dbReference>
<organism evidence="5 6">
    <name type="scientific">Faunimonas pinastri</name>
    <dbReference type="NCBI Taxonomy" id="1855383"/>
    <lineage>
        <taxon>Bacteria</taxon>
        <taxon>Pseudomonadati</taxon>
        <taxon>Pseudomonadota</taxon>
        <taxon>Alphaproteobacteria</taxon>
        <taxon>Hyphomicrobiales</taxon>
        <taxon>Afifellaceae</taxon>
        <taxon>Faunimonas</taxon>
    </lineage>
</organism>
<dbReference type="EMBL" id="FOFG01000007">
    <property type="protein sequence ID" value="SEQ72173.1"/>
    <property type="molecule type" value="Genomic_DNA"/>
</dbReference>
<dbReference type="RefSeq" id="WP_092496623.1">
    <property type="nucleotide sequence ID" value="NZ_FOFG01000007.1"/>
</dbReference>
<dbReference type="SUPFAM" id="SSF46785">
    <property type="entry name" value="Winged helix' DNA-binding domain"/>
    <property type="match status" value="1"/>
</dbReference>
<dbReference type="AlphaFoldDB" id="A0A1H9IC57"/>
<evidence type="ECO:0000259" key="4">
    <source>
        <dbReference type="PROSITE" id="PS50949"/>
    </source>
</evidence>
<proteinExistence type="predicted"/>
<dbReference type="PROSITE" id="PS50949">
    <property type="entry name" value="HTH_GNTR"/>
    <property type="match status" value="1"/>
</dbReference>
<dbReference type="InterPro" id="IPR000524">
    <property type="entry name" value="Tscrpt_reg_HTH_GntR"/>
</dbReference>
<keyword evidence="3" id="KW-0804">Transcription</keyword>
<reference evidence="5 6" key="1">
    <citation type="submission" date="2016-10" db="EMBL/GenBank/DDBJ databases">
        <authorList>
            <person name="de Groot N.N."/>
        </authorList>
    </citation>
    <scope>NUCLEOTIDE SEQUENCE [LARGE SCALE GENOMIC DNA]</scope>
    <source>
        <strain evidence="5 6">A52C2</strain>
    </source>
</reference>
<keyword evidence="2" id="KW-0238">DNA-binding</keyword>
<feature type="domain" description="HTH gntR-type" evidence="4">
    <location>
        <begin position="11"/>
        <end position="79"/>
    </location>
</feature>
<dbReference type="SMART" id="SM00345">
    <property type="entry name" value="HTH_GNTR"/>
    <property type="match status" value="1"/>
</dbReference>
<dbReference type="PANTHER" id="PTHR38445">
    <property type="entry name" value="HTH-TYPE TRANSCRIPTIONAL REPRESSOR YTRA"/>
    <property type="match status" value="1"/>
</dbReference>
<dbReference type="Pfam" id="PF00392">
    <property type="entry name" value="GntR"/>
    <property type="match status" value="1"/>
</dbReference>
<evidence type="ECO:0000313" key="5">
    <source>
        <dbReference type="EMBL" id="SEQ72173.1"/>
    </source>
</evidence>
<evidence type="ECO:0000256" key="1">
    <source>
        <dbReference type="ARBA" id="ARBA00023015"/>
    </source>
</evidence>
<evidence type="ECO:0000313" key="6">
    <source>
        <dbReference type="Proteomes" id="UP000199647"/>
    </source>
</evidence>
<dbReference type="InterPro" id="IPR036388">
    <property type="entry name" value="WH-like_DNA-bd_sf"/>
</dbReference>